<organism evidence="1 2">
    <name type="scientific">Stylosanthes scabra</name>
    <dbReference type="NCBI Taxonomy" id="79078"/>
    <lineage>
        <taxon>Eukaryota</taxon>
        <taxon>Viridiplantae</taxon>
        <taxon>Streptophyta</taxon>
        <taxon>Embryophyta</taxon>
        <taxon>Tracheophyta</taxon>
        <taxon>Spermatophyta</taxon>
        <taxon>Magnoliopsida</taxon>
        <taxon>eudicotyledons</taxon>
        <taxon>Gunneridae</taxon>
        <taxon>Pentapetalae</taxon>
        <taxon>rosids</taxon>
        <taxon>fabids</taxon>
        <taxon>Fabales</taxon>
        <taxon>Fabaceae</taxon>
        <taxon>Papilionoideae</taxon>
        <taxon>50 kb inversion clade</taxon>
        <taxon>dalbergioids sensu lato</taxon>
        <taxon>Dalbergieae</taxon>
        <taxon>Pterocarpus clade</taxon>
        <taxon>Stylosanthes</taxon>
    </lineage>
</organism>
<evidence type="ECO:0000313" key="1">
    <source>
        <dbReference type="EMBL" id="MED6183790.1"/>
    </source>
</evidence>
<dbReference type="EMBL" id="JASCZI010181467">
    <property type="protein sequence ID" value="MED6183790.1"/>
    <property type="molecule type" value="Genomic_DNA"/>
</dbReference>
<proteinExistence type="predicted"/>
<sequence length="105" mass="12354">MEVRVLSNNSDERSNRYRMWIDFFSSKGNIRHGSATSGPRSHFKRVVSRYSKEIEVLYSFFNSVEKVKRNTHTSSRPTRALRSLTIALQYPHKDNNDKFNLKIES</sequence>
<name>A0ABU6WF65_9FABA</name>
<keyword evidence="2" id="KW-1185">Reference proteome</keyword>
<comment type="caution">
    <text evidence="1">The sequence shown here is derived from an EMBL/GenBank/DDBJ whole genome shotgun (WGS) entry which is preliminary data.</text>
</comment>
<gene>
    <name evidence="1" type="ORF">PIB30_040991</name>
</gene>
<reference evidence="1 2" key="1">
    <citation type="journal article" date="2023" name="Plants (Basel)">
        <title>Bridging the Gap: Combining Genomics and Transcriptomics Approaches to Understand Stylosanthes scabra, an Orphan Legume from the Brazilian Caatinga.</title>
        <authorList>
            <person name="Ferreira-Neto J.R.C."/>
            <person name="da Silva M.D."/>
            <person name="Binneck E."/>
            <person name="de Melo N.F."/>
            <person name="da Silva R.H."/>
            <person name="de Melo A.L.T.M."/>
            <person name="Pandolfi V."/>
            <person name="Bustamante F.O."/>
            <person name="Brasileiro-Vidal A.C."/>
            <person name="Benko-Iseppon A.M."/>
        </authorList>
    </citation>
    <scope>NUCLEOTIDE SEQUENCE [LARGE SCALE GENOMIC DNA]</scope>
    <source>
        <tissue evidence="1">Leaves</tissue>
    </source>
</reference>
<protein>
    <submittedName>
        <fullName evidence="1">Uncharacterized protein</fullName>
    </submittedName>
</protein>
<accession>A0ABU6WF65</accession>
<dbReference type="Proteomes" id="UP001341840">
    <property type="component" value="Unassembled WGS sequence"/>
</dbReference>
<evidence type="ECO:0000313" key="2">
    <source>
        <dbReference type="Proteomes" id="UP001341840"/>
    </source>
</evidence>